<accession>A0AAU7J8Q3</accession>
<feature type="compositionally biased region" description="Basic and acidic residues" evidence="2">
    <location>
        <begin position="416"/>
        <end position="428"/>
    </location>
</feature>
<dbReference type="PANTHER" id="PTHR22948">
    <property type="entry name" value="TUDOR DOMAIN CONTAINING PROTEIN"/>
    <property type="match status" value="1"/>
</dbReference>
<feature type="region of interest" description="Disordered" evidence="2">
    <location>
        <begin position="462"/>
        <end position="518"/>
    </location>
</feature>
<dbReference type="PROSITE" id="PS50084">
    <property type="entry name" value="KH_TYPE_1"/>
    <property type="match status" value="2"/>
</dbReference>
<evidence type="ECO:0000259" key="4">
    <source>
        <dbReference type="PROSITE" id="PS50304"/>
    </source>
</evidence>
<dbReference type="InterPro" id="IPR036612">
    <property type="entry name" value="KH_dom_type_1_sf"/>
</dbReference>
<dbReference type="GO" id="GO:0030719">
    <property type="term" value="P:P granule organization"/>
    <property type="evidence" value="ECO:0007669"/>
    <property type="project" value="TreeGrafter"/>
</dbReference>
<evidence type="ECO:0000256" key="2">
    <source>
        <dbReference type="SAM" id="MobiDB-lite"/>
    </source>
</evidence>
<protein>
    <submittedName>
        <fullName evidence="5">Tudor domain-containing protein Tdr2</fullName>
    </submittedName>
</protein>
<dbReference type="SMART" id="SM00322">
    <property type="entry name" value="KH"/>
    <property type="match status" value="2"/>
</dbReference>
<dbReference type="EMBL" id="OR912204">
    <property type="protein sequence ID" value="XBN89706.1"/>
    <property type="molecule type" value="mRNA"/>
</dbReference>
<dbReference type="SUPFAM" id="SSF54791">
    <property type="entry name" value="Eukaryotic type KH-domain (KH-domain type I)"/>
    <property type="match status" value="2"/>
</dbReference>
<dbReference type="PROSITE" id="PS50304">
    <property type="entry name" value="TUDOR"/>
    <property type="match status" value="1"/>
</dbReference>
<dbReference type="InterPro" id="IPR035437">
    <property type="entry name" value="SNase_OB-fold_sf"/>
</dbReference>
<feature type="compositionally biased region" description="Acidic residues" evidence="2">
    <location>
        <begin position="507"/>
        <end position="518"/>
    </location>
</feature>
<dbReference type="InterPro" id="IPR050621">
    <property type="entry name" value="Tudor_domain_containing"/>
</dbReference>
<dbReference type="Pfam" id="PF00567">
    <property type="entry name" value="TUDOR"/>
    <property type="match status" value="1"/>
</dbReference>
<feature type="transmembrane region" description="Helical" evidence="3">
    <location>
        <begin position="7"/>
        <end position="28"/>
    </location>
</feature>
<dbReference type="Pfam" id="PF00013">
    <property type="entry name" value="KH_1"/>
    <property type="match status" value="2"/>
</dbReference>
<feature type="compositionally biased region" description="Polar residues" evidence="2">
    <location>
        <begin position="465"/>
        <end position="476"/>
    </location>
</feature>
<dbReference type="GO" id="GO:0007283">
    <property type="term" value="P:spermatogenesis"/>
    <property type="evidence" value="ECO:0007669"/>
    <property type="project" value="TreeGrafter"/>
</dbReference>
<dbReference type="Gene3D" id="2.40.50.90">
    <property type="match status" value="1"/>
</dbReference>
<dbReference type="SUPFAM" id="SSF63748">
    <property type="entry name" value="Tudor/PWWP/MBT"/>
    <property type="match status" value="1"/>
</dbReference>
<dbReference type="InterPro" id="IPR004088">
    <property type="entry name" value="KH_dom_type_1"/>
</dbReference>
<name>A0AAU7J8Q3_LOCMI</name>
<dbReference type="PANTHER" id="PTHR22948:SF29">
    <property type="entry name" value="FI02030P-RELATED"/>
    <property type="match status" value="1"/>
</dbReference>
<feature type="region of interest" description="Disordered" evidence="2">
    <location>
        <begin position="416"/>
        <end position="435"/>
    </location>
</feature>
<evidence type="ECO:0000313" key="5">
    <source>
        <dbReference type="EMBL" id="XBN89706.1"/>
    </source>
</evidence>
<keyword evidence="3" id="KW-0472">Membrane</keyword>
<dbReference type="GO" id="GO:0043186">
    <property type="term" value="C:P granule"/>
    <property type="evidence" value="ECO:0007669"/>
    <property type="project" value="TreeGrafter"/>
</dbReference>
<evidence type="ECO:0000256" key="3">
    <source>
        <dbReference type="SAM" id="Phobius"/>
    </source>
</evidence>
<dbReference type="GO" id="GO:0003723">
    <property type="term" value="F:RNA binding"/>
    <property type="evidence" value="ECO:0007669"/>
    <property type="project" value="UniProtKB-UniRule"/>
</dbReference>
<dbReference type="GO" id="GO:0005739">
    <property type="term" value="C:mitochondrion"/>
    <property type="evidence" value="ECO:0007669"/>
    <property type="project" value="UniProtKB-ARBA"/>
</dbReference>
<reference evidence="5" key="1">
    <citation type="submission" date="2023-12" db="EMBL/GenBank/DDBJ databases">
        <title>Identification and Expression Profile Analysis of Tudor Family Genes in Locusta migratoria, and Functional Characterization of LmTdr7.</title>
        <authorList>
            <person name="Deng S."/>
            <person name="Wang J."/>
            <person name="Ma E."/>
            <person name="Zhang J."/>
            <person name="Xing S."/>
        </authorList>
    </citation>
    <scope>NUCLEOTIDE SEQUENCE</scope>
</reference>
<keyword evidence="1" id="KW-0694">RNA-binding</keyword>
<feature type="domain" description="Tudor" evidence="4">
    <location>
        <begin position="303"/>
        <end position="368"/>
    </location>
</feature>
<dbReference type="SMART" id="SM00333">
    <property type="entry name" value="TUDOR"/>
    <property type="match status" value="1"/>
</dbReference>
<dbReference type="Gene3D" id="3.30.1370.10">
    <property type="entry name" value="K Homology domain, type 1"/>
    <property type="match status" value="2"/>
</dbReference>
<dbReference type="GO" id="GO:0034587">
    <property type="term" value="P:piRNA processing"/>
    <property type="evidence" value="ECO:0007669"/>
    <property type="project" value="TreeGrafter"/>
</dbReference>
<sequence length="518" mass="58206">MNIKLPLVPIAIALSLSGISAVLLYILLRNNEDEYEVIDKARYAKYVTLEVKIPRESVGVVIGRGGSNIKQIQEETCTKISMKEEKEEDVYNRICEIRGMPEAAEKARLMIRNIIMNQPLITTREVFVPESACGRIIGKNGANIRNISSASSARIQVDRYTSSRDSYVGNVEPERRVIIKGTEEQIELATALIKEKVEEDREIRAKMQESLANRSPRKPDKALYLTASAANDSSSSHKSYASEKLNPAGGDGYIPVFVSALTDPGCFFVQLVGQHAVELDHLVEEMTQYYSKEENQEIHKVNEVTVGQLVAAPFTNDEMWYRAIVRNVTVDEYDPKESDLLLFYLDYGDSADVKQKQVFHLRTDFLRLRFQAIECCLANVKPKGDQWSEEARELMEDLCRVAQWVVIMARVDGYKERPQTDQRQEREGSPVPCVSLVNTTGPKDVPVAAELVKRDLAEWEKPVATETSSSTNNNIAEKTVNGVTNSESSSRTSNSEHRQSLPLLPDSDSDEESDFDIT</sequence>
<dbReference type="InterPro" id="IPR004087">
    <property type="entry name" value="KH_dom"/>
</dbReference>
<proteinExistence type="evidence at transcript level"/>
<dbReference type="AlphaFoldDB" id="A0AAU7J8Q3"/>
<organism evidence="5">
    <name type="scientific">Locusta migratoria</name>
    <name type="common">Migratory locust</name>
    <dbReference type="NCBI Taxonomy" id="7004"/>
    <lineage>
        <taxon>Eukaryota</taxon>
        <taxon>Metazoa</taxon>
        <taxon>Ecdysozoa</taxon>
        <taxon>Arthropoda</taxon>
        <taxon>Hexapoda</taxon>
        <taxon>Insecta</taxon>
        <taxon>Pterygota</taxon>
        <taxon>Neoptera</taxon>
        <taxon>Polyneoptera</taxon>
        <taxon>Orthoptera</taxon>
        <taxon>Caelifera</taxon>
        <taxon>Acrididea</taxon>
        <taxon>Acridomorpha</taxon>
        <taxon>Acridoidea</taxon>
        <taxon>Acrididae</taxon>
        <taxon>Oedipodinae</taxon>
        <taxon>Locusta</taxon>
    </lineage>
</organism>
<evidence type="ECO:0000256" key="1">
    <source>
        <dbReference type="PROSITE-ProRule" id="PRU00117"/>
    </source>
</evidence>
<keyword evidence="3" id="KW-1133">Transmembrane helix</keyword>
<dbReference type="Gene3D" id="2.30.30.140">
    <property type="match status" value="1"/>
</dbReference>
<feature type="compositionally biased region" description="Low complexity" evidence="2">
    <location>
        <begin position="484"/>
        <end position="493"/>
    </location>
</feature>
<dbReference type="InterPro" id="IPR002999">
    <property type="entry name" value="Tudor"/>
</dbReference>
<keyword evidence="3" id="KW-0812">Transmembrane</keyword>